<dbReference type="SMART" id="SM01130">
    <property type="entry name" value="DHDPS"/>
    <property type="match status" value="1"/>
</dbReference>
<evidence type="ECO:0000313" key="3">
    <source>
        <dbReference type="Proteomes" id="UP000000310"/>
    </source>
</evidence>
<accession>F0S8M0</accession>
<organism evidence="2 3">
    <name type="scientific">Pseudopedobacter saltans (strain ATCC 51119 / DSM 12145 / JCM 21818 / CCUG 39354 / LMG 10337 / NBRC 100064 / NCIMB 13643)</name>
    <name type="common">Pedobacter saltans</name>
    <dbReference type="NCBI Taxonomy" id="762903"/>
    <lineage>
        <taxon>Bacteria</taxon>
        <taxon>Pseudomonadati</taxon>
        <taxon>Bacteroidota</taxon>
        <taxon>Sphingobacteriia</taxon>
        <taxon>Sphingobacteriales</taxon>
        <taxon>Sphingobacteriaceae</taxon>
        <taxon>Pseudopedobacter</taxon>
    </lineage>
</organism>
<keyword evidence="3" id="KW-1185">Reference proteome</keyword>
<sequence length="362" mass="41162">MKRLSKELKQLLDAGTVLPAHPLALTADRKIDEFHQRQLTRYYIEAGAGGVAVGVHSTQFEIRDPEINLFRTVLKWASEEVDNAKLERPFLKIAGICGPTDQAKAEAEIAADLGYDIGLLSMGGLQGWTEEQILDRVKAVVEIIPVFGFYLQPSVGGRIFSYDFWRKFVEIENVEAIKCASFNRYQTLDVMRAVANSFRREKISMYTGNDDNIVADLLTEYKFPVNGEMQTVCFKGGLLGHWAVWTNNVVQLMERIKKYRENKTVEEAEALLSLGTQITDVNAALFDPAHDFHGCIPGIHEVLRKQGLLQGRWCLNPKEELSDGQLEEINRVYENYPHLNDDEFVNQFLHKEKQPSHIINSY</sequence>
<dbReference type="SUPFAM" id="SSF51569">
    <property type="entry name" value="Aldolase"/>
    <property type="match status" value="1"/>
</dbReference>
<dbReference type="EMBL" id="CP002545">
    <property type="protein sequence ID" value="ADY51304.1"/>
    <property type="molecule type" value="Genomic_DNA"/>
</dbReference>
<reference evidence="3" key="2">
    <citation type="submission" date="2011-02" db="EMBL/GenBank/DDBJ databases">
        <title>The complete genome of Pedobacter saltans DSM 12145.</title>
        <authorList>
            <consortium name="US DOE Joint Genome Institute (JGI-PGF)"/>
            <person name="Lucas S."/>
            <person name="Copeland A."/>
            <person name="Lapidus A."/>
            <person name="Bruce D."/>
            <person name="Goodwin L."/>
            <person name="Pitluck S."/>
            <person name="Kyrpides N."/>
            <person name="Mavromatis K."/>
            <person name="Pagani I."/>
            <person name="Ivanova N."/>
            <person name="Ovchinnikova G."/>
            <person name="Lu M."/>
            <person name="Detter J.C."/>
            <person name="Han C."/>
            <person name="Land M."/>
            <person name="Hauser L."/>
            <person name="Markowitz V."/>
            <person name="Cheng J.-F."/>
            <person name="Hugenholtz P."/>
            <person name="Woyke T."/>
            <person name="Wu D."/>
            <person name="Tindall B."/>
            <person name="Pomrenke H.G."/>
            <person name="Brambilla E."/>
            <person name="Klenk H.-P."/>
            <person name="Eisen J.A."/>
        </authorList>
    </citation>
    <scope>NUCLEOTIDE SEQUENCE [LARGE SCALE GENOMIC DNA]</scope>
    <source>
        <strain evidence="3">ATCC 51119 / DSM 12145 / JCM 21818 / LMG 10337 / NBRC 100064 / NCIMB 13643</strain>
    </source>
</reference>
<dbReference type="Proteomes" id="UP000000310">
    <property type="component" value="Chromosome"/>
</dbReference>
<dbReference type="PANTHER" id="PTHR12128:SF51">
    <property type="entry name" value="BLL4205 PROTEIN"/>
    <property type="match status" value="1"/>
</dbReference>
<evidence type="ECO:0008006" key="4">
    <source>
        <dbReference type="Google" id="ProtNLM"/>
    </source>
</evidence>
<keyword evidence="1" id="KW-0456">Lyase</keyword>
<evidence type="ECO:0000256" key="1">
    <source>
        <dbReference type="ARBA" id="ARBA00023239"/>
    </source>
</evidence>
<dbReference type="HOGENOM" id="CLU_794066_0_0_10"/>
<dbReference type="InterPro" id="IPR013785">
    <property type="entry name" value="Aldolase_TIM"/>
</dbReference>
<dbReference type="Gene3D" id="3.20.20.70">
    <property type="entry name" value="Aldolase class I"/>
    <property type="match status" value="1"/>
</dbReference>
<reference evidence="2 3" key="1">
    <citation type="journal article" date="2011" name="Stand. Genomic Sci.">
        <title>Complete genome sequence of the gliding, heparinolytic Pedobacter saltans type strain (113).</title>
        <authorList>
            <person name="Liolios K."/>
            <person name="Sikorski J."/>
            <person name="Lu M."/>
            <person name="Nolan M."/>
            <person name="Lapidus A."/>
            <person name="Lucas S."/>
            <person name="Hammon N."/>
            <person name="Deshpande S."/>
            <person name="Cheng J.F."/>
            <person name="Tapia R."/>
            <person name="Han C."/>
            <person name="Goodwin L."/>
            <person name="Pitluck S."/>
            <person name="Huntemann M."/>
            <person name="Ivanova N."/>
            <person name="Pagani I."/>
            <person name="Mavromatis K."/>
            <person name="Ovchinikova G."/>
            <person name="Pati A."/>
            <person name="Chen A."/>
            <person name="Palaniappan K."/>
            <person name="Land M."/>
            <person name="Hauser L."/>
            <person name="Brambilla E.M."/>
            <person name="Kotsyurbenko O."/>
            <person name="Rohde M."/>
            <person name="Tindall B.J."/>
            <person name="Abt B."/>
            <person name="Goker M."/>
            <person name="Detter J.C."/>
            <person name="Woyke T."/>
            <person name="Bristow J."/>
            <person name="Eisen J.A."/>
            <person name="Markowitz V."/>
            <person name="Hugenholtz P."/>
            <person name="Klenk H.P."/>
            <person name="Kyrpides N.C."/>
        </authorList>
    </citation>
    <scope>NUCLEOTIDE SEQUENCE [LARGE SCALE GENOMIC DNA]</scope>
    <source>
        <strain evidence="3">ATCC 51119 / DSM 12145 / JCM 21818 / LMG 10337 / NBRC 100064 / NCIMB 13643</strain>
    </source>
</reference>
<dbReference type="InterPro" id="IPR002220">
    <property type="entry name" value="DapA-like"/>
</dbReference>
<dbReference type="GO" id="GO:0008840">
    <property type="term" value="F:4-hydroxy-tetrahydrodipicolinate synthase activity"/>
    <property type="evidence" value="ECO:0007669"/>
    <property type="project" value="TreeGrafter"/>
</dbReference>
<gene>
    <name evidence="2" type="ordered locus">Pedsa_0728</name>
</gene>
<proteinExistence type="predicted"/>
<dbReference type="AlphaFoldDB" id="F0S8M0"/>
<dbReference type="KEGG" id="psn:Pedsa_0728"/>
<dbReference type="RefSeq" id="WP_013631805.1">
    <property type="nucleotide sequence ID" value="NC_015177.1"/>
</dbReference>
<evidence type="ECO:0000313" key="2">
    <source>
        <dbReference type="EMBL" id="ADY51304.1"/>
    </source>
</evidence>
<dbReference type="STRING" id="762903.Pedsa_0728"/>
<protein>
    <recommendedName>
        <fullName evidence="4">Dihydrodipicolinate synthase family protein</fullName>
    </recommendedName>
</protein>
<dbReference type="OrthoDB" id="9770698at2"/>
<dbReference type="PANTHER" id="PTHR12128">
    <property type="entry name" value="DIHYDRODIPICOLINATE SYNTHASE"/>
    <property type="match status" value="1"/>
</dbReference>
<dbReference type="eggNOG" id="COG0329">
    <property type="taxonomic scope" value="Bacteria"/>
</dbReference>
<name>F0S8M0_PSESL</name>